<evidence type="ECO:0000256" key="9">
    <source>
        <dbReference type="ARBA" id="ARBA00022984"/>
    </source>
</evidence>
<protein>
    <recommendedName>
        <fullName evidence="12">D-alanine--D-alanine ligase</fullName>
        <ecNumber evidence="12">6.3.2.4</ecNumber>
    </recommendedName>
    <alternativeName>
        <fullName evidence="12">D-Ala-D-Ala ligase</fullName>
    </alternativeName>
    <alternativeName>
        <fullName evidence="12">D-alanylalanine synthetase</fullName>
    </alternativeName>
</protein>
<dbReference type="PROSITE" id="PS00844">
    <property type="entry name" value="DALA_DALA_LIGASE_2"/>
    <property type="match status" value="1"/>
</dbReference>
<dbReference type="InterPro" id="IPR011095">
    <property type="entry name" value="Dala_Dala_lig_C"/>
</dbReference>
<dbReference type="Proteomes" id="UP000248606">
    <property type="component" value="Unassembled WGS sequence"/>
</dbReference>
<dbReference type="Pfam" id="PF07478">
    <property type="entry name" value="Dala_Dala_lig_C"/>
    <property type="match status" value="1"/>
</dbReference>
<proteinExistence type="inferred from homology"/>
<keyword evidence="6 16" id="KW-0067">ATP-binding</keyword>
<feature type="domain" description="ATP-grasp" evidence="17">
    <location>
        <begin position="148"/>
        <end position="370"/>
    </location>
</feature>
<evidence type="ECO:0000256" key="3">
    <source>
        <dbReference type="ARBA" id="ARBA00022598"/>
    </source>
</evidence>
<keyword evidence="4 15" id="KW-0479">Metal-binding</keyword>
<dbReference type="PANTHER" id="PTHR23132:SF25">
    <property type="entry name" value="D-ALANINE--D-ALANINE LIGASE A"/>
    <property type="match status" value="1"/>
</dbReference>
<keyword evidence="5 14" id="KW-0547">Nucleotide-binding</keyword>
<feature type="binding site" evidence="15">
    <location>
        <position position="337"/>
    </location>
    <ligand>
        <name>Mg(2+)</name>
        <dbReference type="ChEBI" id="CHEBI:18420"/>
        <label>1</label>
    </ligand>
</feature>
<dbReference type="Pfam" id="PF01820">
    <property type="entry name" value="Dala_Dala_lig_N"/>
    <property type="match status" value="1"/>
</dbReference>
<evidence type="ECO:0000256" key="1">
    <source>
        <dbReference type="ARBA" id="ARBA00001936"/>
    </source>
</evidence>
<gene>
    <name evidence="12" type="primary">ddl</name>
    <name evidence="18" type="ORF">DI579_01030</name>
</gene>
<organism evidence="18 19">
    <name type="scientific">Lawsonella clevelandensis</name>
    <dbReference type="NCBI Taxonomy" id="1528099"/>
    <lineage>
        <taxon>Bacteria</taxon>
        <taxon>Bacillati</taxon>
        <taxon>Actinomycetota</taxon>
        <taxon>Actinomycetes</taxon>
        <taxon>Mycobacteriales</taxon>
        <taxon>Lawsonellaceae</taxon>
        <taxon>Lawsonella</taxon>
    </lineage>
</organism>
<feature type="binding site" evidence="14">
    <location>
        <begin position="222"/>
        <end position="229"/>
    </location>
    <ligand>
        <name>ATP</name>
        <dbReference type="ChEBI" id="CHEBI:30616"/>
    </ligand>
</feature>
<evidence type="ECO:0000256" key="5">
    <source>
        <dbReference type="ARBA" id="ARBA00022741"/>
    </source>
</evidence>
<reference evidence="18 19" key="1">
    <citation type="submission" date="2017-08" db="EMBL/GenBank/DDBJ databases">
        <title>Infants hospitalized years apart are colonized by the same room-sourced microbial strains.</title>
        <authorList>
            <person name="Brooks B."/>
            <person name="Olm M.R."/>
            <person name="Firek B.A."/>
            <person name="Baker R."/>
            <person name="Thomas B.C."/>
            <person name="Morowitz M.J."/>
            <person name="Banfield J.F."/>
        </authorList>
    </citation>
    <scope>NUCLEOTIDE SEQUENCE [LARGE SCALE GENOMIC DNA]</scope>
    <source>
        <strain evidence="18">S2_006_000_R1_57</strain>
    </source>
</reference>
<evidence type="ECO:0000256" key="11">
    <source>
        <dbReference type="ARBA" id="ARBA00023316"/>
    </source>
</evidence>
<evidence type="ECO:0000256" key="14">
    <source>
        <dbReference type="PIRSR" id="PIRSR039102-2"/>
    </source>
</evidence>
<feature type="binding site" evidence="14">
    <location>
        <begin position="192"/>
        <end position="193"/>
    </location>
    <ligand>
        <name>ATP</name>
        <dbReference type="ChEBI" id="CHEBI:30616"/>
    </ligand>
</feature>
<dbReference type="EC" id="6.3.2.4" evidence="12"/>
<feature type="active site" evidence="13">
    <location>
        <position position="348"/>
    </location>
</feature>
<dbReference type="PIRSF" id="PIRSF039102">
    <property type="entry name" value="Ddl/VanB"/>
    <property type="match status" value="1"/>
</dbReference>
<dbReference type="FunFam" id="3.30.470.20:FF:000008">
    <property type="entry name" value="D-alanine--D-alanine ligase"/>
    <property type="match status" value="1"/>
</dbReference>
<evidence type="ECO:0000256" key="2">
    <source>
        <dbReference type="ARBA" id="ARBA00010871"/>
    </source>
</evidence>
<comment type="catalytic activity">
    <reaction evidence="12">
        <text>2 D-alanine + ATP = D-alanyl-D-alanine + ADP + phosphate + H(+)</text>
        <dbReference type="Rhea" id="RHEA:11224"/>
        <dbReference type="ChEBI" id="CHEBI:15378"/>
        <dbReference type="ChEBI" id="CHEBI:30616"/>
        <dbReference type="ChEBI" id="CHEBI:43474"/>
        <dbReference type="ChEBI" id="CHEBI:57416"/>
        <dbReference type="ChEBI" id="CHEBI:57822"/>
        <dbReference type="ChEBI" id="CHEBI:456216"/>
        <dbReference type="EC" id="6.3.2.4"/>
    </reaction>
</comment>
<evidence type="ECO:0000256" key="13">
    <source>
        <dbReference type="PIRSR" id="PIRSR039102-1"/>
    </source>
</evidence>
<keyword evidence="9 12" id="KW-0573">Peptidoglycan synthesis</keyword>
<dbReference type="GO" id="GO:0071555">
    <property type="term" value="P:cell wall organization"/>
    <property type="evidence" value="ECO:0007669"/>
    <property type="project" value="UniProtKB-KW"/>
</dbReference>
<dbReference type="InterPro" id="IPR000291">
    <property type="entry name" value="D-Ala_lig_Van_CS"/>
</dbReference>
<comment type="caution">
    <text evidence="18">The sequence shown here is derived from an EMBL/GenBank/DDBJ whole genome shotgun (WGS) entry which is preliminary data.</text>
</comment>
<feature type="binding site" evidence="14">
    <location>
        <begin position="336"/>
        <end position="337"/>
    </location>
    <ligand>
        <name>ATP</name>
        <dbReference type="ChEBI" id="CHEBI:30616"/>
    </ligand>
</feature>
<comment type="function">
    <text evidence="12">Cell wall formation.</text>
</comment>
<evidence type="ECO:0000256" key="12">
    <source>
        <dbReference type="HAMAP-Rule" id="MF_00047"/>
    </source>
</evidence>
<dbReference type="RefSeq" id="WP_290595437.1">
    <property type="nucleotide sequence ID" value="NZ_CAKZIO010000003.1"/>
</dbReference>
<dbReference type="GO" id="GO:0009252">
    <property type="term" value="P:peptidoglycan biosynthetic process"/>
    <property type="evidence" value="ECO:0007669"/>
    <property type="project" value="UniProtKB-UniRule"/>
</dbReference>
<keyword evidence="3 12" id="KW-0436">Ligase</keyword>
<feature type="binding site" evidence="15">
    <location>
        <position position="339"/>
    </location>
    <ligand>
        <name>Mg(2+)</name>
        <dbReference type="ChEBI" id="CHEBI:18420"/>
        <label>2</label>
    </ligand>
</feature>
<dbReference type="InterPro" id="IPR011127">
    <property type="entry name" value="Dala_Dala_lig_N"/>
</dbReference>
<dbReference type="UniPathway" id="UPA00219"/>
<dbReference type="Gene3D" id="3.30.470.20">
    <property type="entry name" value="ATP-grasp fold, B domain"/>
    <property type="match status" value="1"/>
</dbReference>
<dbReference type="PANTHER" id="PTHR23132">
    <property type="entry name" value="D-ALANINE--D-ALANINE LIGASE"/>
    <property type="match status" value="1"/>
</dbReference>
<keyword evidence="12" id="KW-0963">Cytoplasm</keyword>
<evidence type="ECO:0000313" key="19">
    <source>
        <dbReference type="Proteomes" id="UP000248606"/>
    </source>
</evidence>
<feature type="binding site" evidence="14">
    <location>
        <begin position="184"/>
        <end position="186"/>
    </location>
    <ligand>
        <name>ATP</name>
        <dbReference type="ChEBI" id="CHEBI:30616"/>
    </ligand>
</feature>
<dbReference type="PROSITE" id="PS50975">
    <property type="entry name" value="ATP_GRASP"/>
    <property type="match status" value="1"/>
</dbReference>
<dbReference type="GO" id="GO:0046872">
    <property type="term" value="F:metal ion binding"/>
    <property type="evidence" value="ECO:0007669"/>
    <property type="project" value="UniProtKB-KW"/>
</dbReference>
<dbReference type="NCBIfam" id="NF002528">
    <property type="entry name" value="PRK01966.1-4"/>
    <property type="match status" value="1"/>
</dbReference>
<dbReference type="GO" id="GO:0005829">
    <property type="term" value="C:cytosol"/>
    <property type="evidence" value="ECO:0007669"/>
    <property type="project" value="TreeGrafter"/>
</dbReference>
<feature type="active site" evidence="13">
    <location>
        <position position="16"/>
    </location>
</feature>
<accession>A0A2W5IEM0</accession>
<evidence type="ECO:0000256" key="4">
    <source>
        <dbReference type="ARBA" id="ARBA00022723"/>
    </source>
</evidence>
<dbReference type="InterPro" id="IPR013815">
    <property type="entry name" value="ATP_grasp_subdomain_1"/>
</dbReference>
<dbReference type="InterPro" id="IPR005905">
    <property type="entry name" value="D_ala_D_ala"/>
</dbReference>
<keyword evidence="7 15" id="KW-0460">Magnesium</keyword>
<comment type="cofactor">
    <cofactor evidence="1">
        <name>Mn(2+)</name>
        <dbReference type="ChEBI" id="CHEBI:29035"/>
    </cofactor>
</comment>
<evidence type="ECO:0000256" key="16">
    <source>
        <dbReference type="PROSITE-ProRule" id="PRU00409"/>
    </source>
</evidence>
<comment type="similarity">
    <text evidence="2 12">Belongs to the D-alanine--D-alanine ligase family.</text>
</comment>
<comment type="subcellular location">
    <subcellularLocation>
        <location evidence="12">Cytoplasm</location>
    </subcellularLocation>
</comment>
<dbReference type="PROSITE" id="PS00843">
    <property type="entry name" value="DALA_DALA_LIGASE_1"/>
    <property type="match status" value="1"/>
</dbReference>
<comment type="cofactor">
    <cofactor evidence="15">
        <name>Mg(2+)</name>
        <dbReference type="ChEBI" id="CHEBI:18420"/>
    </cofactor>
    <cofactor evidence="15">
        <name>Mn(2+)</name>
        <dbReference type="ChEBI" id="CHEBI:29035"/>
    </cofactor>
    <text evidence="15">Binds 2 magnesium or manganese ions per subunit.</text>
</comment>
<dbReference type="NCBIfam" id="TIGR01205">
    <property type="entry name" value="D_ala_D_alaTIGR"/>
    <property type="match status" value="1"/>
</dbReference>
<keyword evidence="10 15" id="KW-0464">Manganese</keyword>
<dbReference type="GO" id="GO:0008716">
    <property type="term" value="F:D-alanine-D-alanine ligase activity"/>
    <property type="evidence" value="ECO:0007669"/>
    <property type="project" value="UniProtKB-UniRule"/>
</dbReference>
<keyword evidence="8 12" id="KW-0133">Cell shape</keyword>
<dbReference type="GO" id="GO:0005524">
    <property type="term" value="F:ATP binding"/>
    <property type="evidence" value="ECO:0007669"/>
    <property type="project" value="UniProtKB-UniRule"/>
</dbReference>
<dbReference type="AlphaFoldDB" id="A0A2W5IEM0"/>
<name>A0A2W5IEM0_9ACTN</name>
<feature type="binding site" evidence="15">
    <location>
        <position position="337"/>
    </location>
    <ligand>
        <name>Mg(2+)</name>
        <dbReference type="ChEBI" id="CHEBI:18420"/>
        <label>2</label>
    </ligand>
</feature>
<feature type="binding site" evidence="14">
    <location>
        <position position="144"/>
    </location>
    <ligand>
        <name>ATP</name>
        <dbReference type="ChEBI" id="CHEBI:30616"/>
    </ligand>
</feature>
<evidence type="ECO:0000256" key="6">
    <source>
        <dbReference type="ARBA" id="ARBA00022840"/>
    </source>
</evidence>
<dbReference type="InterPro" id="IPR016185">
    <property type="entry name" value="PreATP-grasp_dom_sf"/>
</dbReference>
<evidence type="ECO:0000256" key="8">
    <source>
        <dbReference type="ARBA" id="ARBA00022960"/>
    </source>
</evidence>
<evidence type="ECO:0000313" key="18">
    <source>
        <dbReference type="EMBL" id="PZP89778.1"/>
    </source>
</evidence>
<evidence type="ECO:0000256" key="7">
    <source>
        <dbReference type="ARBA" id="ARBA00022842"/>
    </source>
</evidence>
<dbReference type="GO" id="GO:0008360">
    <property type="term" value="P:regulation of cell shape"/>
    <property type="evidence" value="ECO:0007669"/>
    <property type="project" value="UniProtKB-KW"/>
</dbReference>
<feature type="active site" evidence="13">
    <location>
        <position position="192"/>
    </location>
</feature>
<dbReference type="Gene3D" id="3.40.50.20">
    <property type="match status" value="1"/>
</dbReference>
<feature type="binding site" evidence="15">
    <location>
        <position position="325"/>
    </location>
    <ligand>
        <name>Mg(2+)</name>
        <dbReference type="ChEBI" id="CHEBI:18420"/>
        <label>1</label>
    </ligand>
</feature>
<dbReference type="SUPFAM" id="SSF56059">
    <property type="entry name" value="Glutathione synthetase ATP-binding domain-like"/>
    <property type="match status" value="1"/>
</dbReference>
<dbReference type="InterPro" id="IPR011761">
    <property type="entry name" value="ATP-grasp"/>
</dbReference>
<keyword evidence="11 12" id="KW-0961">Cell wall biogenesis/degradation</keyword>
<dbReference type="EMBL" id="QFOZ01000001">
    <property type="protein sequence ID" value="PZP89778.1"/>
    <property type="molecule type" value="Genomic_DNA"/>
</dbReference>
<evidence type="ECO:0000259" key="17">
    <source>
        <dbReference type="PROSITE" id="PS50975"/>
    </source>
</evidence>
<dbReference type="HAMAP" id="MF_00047">
    <property type="entry name" value="Dala_Dala_lig"/>
    <property type="match status" value="1"/>
</dbReference>
<dbReference type="Gene3D" id="3.30.1490.20">
    <property type="entry name" value="ATP-grasp fold, A domain"/>
    <property type="match status" value="1"/>
</dbReference>
<dbReference type="SUPFAM" id="SSF52440">
    <property type="entry name" value="PreATP-grasp domain"/>
    <property type="match status" value="1"/>
</dbReference>
<evidence type="ECO:0000256" key="15">
    <source>
        <dbReference type="PIRSR" id="PIRSR039102-3"/>
    </source>
</evidence>
<evidence type="ECO:0000256" key="10">
    <source>
        <dbReference type="ARBA" id="ARBA00023211"/>
    </source>
</evidence>
<sequence length="378" mass="40116">MKNTTVAVIYGGNSPEHSISCISAASIMKEMGQYTIVPIGITRDGGWYLGDGDLDKLSQHGRKLPEVTPTPGKEVALLLDPTRRGTIVYTSGDHAGEEVATIDVVLPVLHGPNGEDGTIQGLFELAGVPYVGCGVAASANSMDKEFTKVVLGHAGLPVGTQVVMRAGTTTLTDSEKDMLGLPVFVKPARGGSSIGISKVTTWEDFPAAVDFARTCDSKVIVESAIKGREVECGVLEFASGDVHASPIAEICIPESTSESSATVTNEEVTEPSDGGNFYDFDTKYLDDVINVDLPAKVPESVSDEVRELAVKAFRAIDGKGLARVDFFITEQGPVINEINTFPGFTSISMYPKMWAAQGVSYPDLIATLIDTELARHTA</sequence>
<comment type="pathway">
    <text evidence="12">Cell wall biogenesis; peptidoglycan biosynthesis.</text>
</comment>